<accession>A0A9K3CSL3</accession>
<gene>
    <name evidence="1" type="ORF">KIPB_002554</name>
</gene>
<dbReference type="AlphaFoldDB" id="A0A9K3CSL3"/>
<dbReference type="EMBL" id="BDIP01000431">
    <property type="protein sequence ID" value="GIQ81575.1"/>
    <property type="molecule type" value="Genomic_DNA"/>
</dbReference>
<feature type="non-terminal residue" evidence="1">
    <location>
        <position position="74"/>
    </location>
</feature>
<keyword evidence="2" id="KW-1185">Reference proteome</keyword>
<evidence type="ECO:0000313" key="1">
    <source>
        <dbReference type="EMBL" id="GIQ81575.1"/>
    </source>
</evidence>
<sequence length="74" mass="8309">TRLDAIRQQVQGEAEEDVVPGVTKTTAPQRYDSYFPDGSIFAVAYGKNAPFKPSETKTASMRFYRPPKPMEINL</sequence>
<evidence type="ECO:0000313" key="2">
    <source>
        <dbReference type="Proteomes" id="UP000265618"/>
    </source>
</evidence>
<name>A0A9K3CSL3_9EUKA</name>
<dbReference type="Proteomes" id="UP000265618">
    <property type="component" value="Unassembled WGS sequence"/>
</dbReference>
<reference evidence="1 2" key="1">
    <citation type="journal article" date="2018" name="PLoS ONE">
        <title>The draft genome of Kipferlia bialata reveals reductive genome evolution in fornicate parasites.</title>
        <authorList>
            <person name="Tanifuji G."/>
            <person name="Takabayashi S."/>
            <person name="Kume K."/>
            <person name="Takagi M."/>
            <person name="Nakayama T."/>
            <person name="Kamikawa R."/>
            <person name="Inagaki Y."/>
            <person name="Hashimoto T."/>
        </authorList>
    </citation>
    <scope>NUCLEOTIDE SEQUENCE [LARGE SCALE GENOMIC DNA]</scope>
    <source>
        <strain evidence="1">NY0173</strain>
    </source>
</reference>
<organism evidence="1 2">
    <name type="scientific">Kipferlia bialata</name>
    <dbReference type="NCBI Taxonomy" id="797122"/>
    <lineage>
        <taxon>Eukaryota</taxon>
        <taxon>Metamonada</taxon>
        <taxon>Carpediemonas-like organisms</taxon>
        <taxon>Kipferlia</taxon>
    </lineage>
</organism>
<proteinExistence type="predicted"/>
<comment type="caution">
    <text evidence="1">The sequence shown here is derived from an EMBL/GenBank/DDBJ whole genome shotgun (WGS) entry which is preliminary data.</text>
</comment>
<protein>
    <submittedName>
        <fullName evidence="1">Uncharacterized protein</fullName>
    </submittedName>
</protein>